<name>A0A0S7YGA4_UNCT6</name>
<keyword evidence="3" id="KW-0235">DNA replication</keyword>
<dbReference type="Gene3D" id="1.10.8.60">
    <property type="match status" value="1"/>
</dbReference>
<sequence>MTDQALRNTLKRGEISNQYLFIGDEFLLIDNAINAVKKTIGVNESFDLETFSLSETPFEDIVPRFYITPFGSPRRLIIIKHLEEVGDRDLVTFAEAMSKIDVTNCVIMTYAIPKGKKKYSYKSKKLSGSFTKATHVTLVPDRQHIHKWIVRKNKRDGLNLSASIVHYLEEEFRNDITGLKNEFEKIDNYLYEAKTLSSEGIKNLAQGLCDFDKYSLVDTFLEAKTEALERFEELRPYLHSYAEIVDVLTRGLVQYFKTRTDVHTGSYMKDILDDLAIIDKKIKRSSYFADLMVELFLLTKTNLFSKGVLYGREMA</sequence>
<dbReference type="GO" id="GO:0006261">
    <property type="term" value="P:DNA-templated DNA replication"/>
    <property type="evidence" value="ECO:0007669"/>
    <property type="project" value="TreeGrafter"/>
</dbReference>
<dbReference type="InterPro" id="IPR005790">
    <property type="entry name" value="DNA_polIII_delta"/>
</dbReference>
<dbReference type="GO" id="GO:0009360">
    <property type="term" value="C:DNA polymerase III complex"/>
    <property type="evidence" value="ECO:0007669"/>
    <property type="project" value="InterPro"/>
</dbReference>
<dbReference type="InterPro" id="IPR027417">
    <property type="entry name" value="P-loop_NTPase"/>
</dbReference>
<evidence type="ECO:0000256" key="4">
    <source>
        <dbReference type="ARBA" id="ARBA00022932"/>
    </source>
</evidence>
<reference evidence="6 7" key="1">
    <citation type="journal article" date="2015" name="Microbiome">
        <title>Genomic resolution of linkages in carbon, nitrogen, and sulfur cycling among widespread estuary sediment bacteria.</title>
        <authorList>
            <person name="Baker B.J."/>
            <person name="Lazar C.S."/>
            <person name="Teske A.P."/>
            <person name="Dick G.J."/>
        </authorList>
    </citation>
    <scope>NUCLEOTIDE SEQUENCE [LARGE SCALE GENOMIC DNA]</scope>
    <source>
        <strain evidence="6">DG_78</strain>
    </source>
</reference>
<dbReference type="EMBL" id="LJNI01000027">
    <property type="protein sequence ID" value="KPJ73806.1"/>
    <property type="molecule type" value="Genomic_DNA"/>
</dbReference>
<dbReference type="NCBIfam" id="TIGR01128">
    <property type="entry name" value="holA"/>
    <property type="match status" value="1"/>
</dbReference>
<comment type="caution">
    <text evidence="6">The sequence shown here is derived from an EMBL/GenBank/DDBJ whole genome shotgun (WGS) entry which is preliminary data.</text>
</comment>
<evidence type="ECO:0000256" key="1">
    <source>
        <dbReference type="ARBA" id="ARBA00022679"/>
    </source>
</evidence>
<feature type="domain" description="DNA polymerase III delta N-terminal" evidence="5">
    <location>
        <begin position="19"/>
        <end position="127"/>
    </location>
</feature>
<keyword evidence="1" id="KW-0808">Transferase</keyword>
<dbReference type="PANTHER" id="PTHR34388:SF1">
    <property type="entry name" value="DNA POLYMERASE III SUBUNIT DELTA"/>
    <property type="match status" value="1"/>
</dbReference>
<proteinExistence type="predicted"/>
<accession>A0A0S7YGA4</accession>
<evidence type="ECO:0000259" key="5">
    <source>
        <dbReference type="Pfam" id="PF06144"/>
    </source>
</evidence>
<dbReference type="PANTHER" id="PTHR34388">
    <property type="entry name" value="DNA POLYMERASE III SUBUNIT DELTA"/>
    <property type="match status" value="1"/>
</dbReference>
<dbReference type="GO" id="GO:0003887">
    <property type="term" value="F:DNA-directed DNA polymerase activity"/>
    <property type="evidence" value="ECO:0007669"/>
    <property type="project" value="UniProtKB-KW"/>
</dbReference>
<evidence type="ECO:0000313" key="6">
    <source>
        <dbReference type="EMBL" id="KPJ73806.1"/>
    </source>
</evidence>
<dbReference type="InterPro" id="IPR010372">
    <property type="entry name" value="DNA_pol3_delta_N"/>
</dbReference>
<dbReference type="GO" id="GO:0003677">
    <property type="term" value="F:DNA binding"/>
    <property type="evidence" value="ECO:0007669"/>
    <property type="project" value="InterPro"/>
</dbReference>
<dbReference type="Proteomes" id="UP000051012">
    <property type="component" value="Unassembled WGS sequence"/>
</dbReference>
<evidence type="ECO:0000313" key="7">
    <source>
        <dbReference type="Proteomes" id="UP000051012"/>
    </source>
</evidence>
<evidence type="ECO:0000256" key="3">
    <source>
        <dbReference type="ARBA" id="ARBA00022705"/>
    </source>
</evidence>
<keyword evidence="4" id="KW-0239">DNA-directed DNA polymerase</keyword>
<gene>
    <name evidence="6" type="ORF">AMJ52_03115</name>
</gene>
<protein>
    <recommendedName>
        <fullName evidence="5">DNA polymerase III delta N-terminal domain-containing protein</fullName>
    </recommendedName>
</protein>
<dbReference type="Gene3D" id="3.40.50.300">
    <property type="entry name" value="P-loop containing nucleotide triphosphate hydrolases"/>
    <property type="match status" value="1"/>
</dbReference>
<evidence type="ECO:0000256" key="2">
    <source>
        <dbReference type="ARBA" id="ARBA00022695"/>
    </source>
</evidence>
<dbReference type="SUPFAM" id="SSF52540">
    <property type="entry name" value="P-loop containing nucleoside triphosphate hydrolases"/>
    <property type="match status" value="1"/>
</dbReference>
<dbReference type="AlphaFoldDB" id="A0A0S7YGA4"/>
<dbReference type="Pfam" id="PF06144">
    <property type="entry name" value="DNA_pol3_delta"/>
    <property type="match status" value="1"/>
</dbReference>
<keyword evidence="2" id="KW-0548">Nucleotidyltransferase</keyword>
<organism evidence="6 7">
    <name type="scientific">candidate division TA06 bacterium DG_78</name>
    <dbReference type="NCBI Taxonomy" id="1703772"/>
    <lineage>
        <taxon>Bacteria</taxon>
        <taxon>Bacteria division TA06</taxon>
    </lineage>
</organism>